<reference evidence="1 2" key="1">
    <citation type="submission" date="2018-01" db="EMBL/GenBank/DDBJ databases">
        <title>Genomic Encyclopedia of Type Strains, Phase III (KMG-III): the genomes of soil and plant-associated and newly described type strains.</title>
        <authorList>
            <person name="Whitman W."/>
        </authorList>
    </citation>
    <scope>NUCLEOTIDE SEQUENCE [LARGE SCALE GENOMIC DNA]</scope>
    <source>
        <strain evidence="1 2">HKI456</strain>
    </source>
</reference>
<accession>A0A2P5KBR8</accession>
<protein>
    <submittedName>
        <fullName evidence="1">Uncharacterized protein</fullName>
    </submittedName>
</protein>
<gene>
    <name evidence="1" type="ORF">B0O95_104107</name>
</gene>
<dbReference type="Proteomes" id="UP000243096">
    <property type="component" value="Unassembled WGS sequence"/>
</dbReference>
<evidence type="ECO:0000313" key="2">
    <source>
        <dbReference type="Proteomes" id="UP000243096"/>
    </source>
</evidence>
<dbReference type="EMBL" id="PRDW01000004">
    <property type="protein sequence ID" value="PPB84157.1"/>
    <property type="molecule type" value="Genomic_DNA"/>
</dbReference>
<evidence type="ECO:0000313" key="1">
    <source>
        <dbReference type="EMBL" id="PPB84157.1"/>
    </source>
</evidence>
<keyword evidence="2" id="KW-1185">Reference proteome</keyword>
<dbReference type="AlphaFoldDB" id="A0A2P5KBR8"/>
<sequence length="120" mass="13303">MSNAPATLAGANVEGEMDYTNEAVLEGLRRAQYRQVPWPRRPRVFEFLREQGLIGTARQPSPLVPGYHAPVDIAVLSAQGKTELGRLERRARLPAWSVERELRYACDAAASLLAHAEPQP</sequence>
<comment type="caution">
    <text evidence="1">The sequence shown here is derived from an EMBL/GenBank/DDBJ whole genome shotgun (WGS) entry which is preliminary data.</text>
</comment>
<proteinExistence type="predicted"/>
<organism evidence="1 2">
    <name type="scientific">Mycetohabitans endofungorum</name>
    <dbReference type="NCBI Taxonomy" id="417203"/>
    <lineage>
        <taxon>Bacteria</taxon>
        <taxon>Pseudomonadati</taxon>
        <taxon>Pseudomonadota</taxon>
        <taxon>Betaproteobacteria</taxon>
        <taxon>Burkholderiales</taxon>
        <taxon>Burkholderiaceae</taxon>
        <taxon>Mycetohabitans</taxon>
    </lineage>
</organism>
<name>A0A2P5KBR8_9BURK</name>